<evidence type="ECO:0000313" key="2">
    <source>
        <dbReference type="Proteomes" id="UP000265715"/>
    </source>
</evidence>
<dbReference type="EMBL" id="QXDL01000203">
    <property type="protein sequence ID" value="RIH81135.1"/>
    <property type="molecule type" value="Genomic_DNA"/>
</dbReference>
<reference evidence="1 2" key="1">
    <citation type="submission" date="2018-08" db="EMBL/GenBank/DDBJ databases">
        <title>Meiothermus terrae DSM 26712 genome sequencing project.</title>
        <authorList>
            <person name="Da Costa M.S."/>
            <person name="Albuquerque L."/>
            <person name="Raposo P."/>
            <person name="Froufe H.J.C."/>
            <person name="Barroso C.S."/>
            <person name="Egas C."/>
        </authorList>
    </citation>
    <scope>NUCLEOTIDE SEQUENCE [LARGE SCALE GENOMIC DNA]</scope>
    <source>
        <strain evidence="1 2">DSM 26712</strain>
    </source>
</reference>
<dbReference type="Proteomes" id="UP000265715">
    <property type="component" value="Unassembled WGS sequence"/>
</dbReference>
<dbReference type="OrthoDB" id="31746at2"/>
<accession>A0A399E9U5</accession>
<comment type="caution">
    <text evidence="1">The sequence shown here is derived from an EMBL/GenBank/DDBJ whole genome shotgun (WGS) entry which is preliminary data.</text>
</comment>
<protein>
    <submittedName>
        <fullName evidence="1">Uncharacterized protein</fullName>
    </submittedName>
</protein>
<gene>
    <name evidence="1" type="ORF">Mterra_03370</name>
</gene>
<name>A0A399E9U5_9DEIN</name>
<evidence type="ECO:0000313" key="1">
    <source>
        <dbReference type="EMBL" id="RIH81135.1"/>
    </source>
</evidence>
<sequence length="243" mass="26050">MKPLVVLHQRSSQLLSPLLTATVGHKLPLHAYAAEVGSGLVAALAGLVPLGFAGAVLEDPQLRLDALKLVGALEPEAREAGRVDLVVPEGTRLRGYFLEGVALANLLHRYAFGDRVLWLGPLRPELSGGLRSVARVALAAPSFPEGDAFMARIPSPQRGDVVVGLERAEPLARHSDLILYTGGPLPLELLQPYHTLLALQPVPKEAYRLIGQYIGPEELQRFHLSVILEALGFALPPDAFAVS</sequence>
<proteinExistence type="predicted"/>
<dbReference type="RefSeq" id="WP_119316286.1">
    <property type="nucleotide sequence ID" value="NZ_QXDL01000203.1"/>
</dbReference>
<organism evidence="1 2">
    <name type="scientific">Calidithermus terrae</name>
    <dbReference type="NCBI Taxonomy" id="1408545"/>
    <lineage>
        <taxon>Bacteria</taxon>
        <taxon>Thermotogati</taxon>
        <taxon>Deinococcota</taxon>
        <taxon>Deinococci</taxon>
        <taxon>Thermales</taxon>
        <taxon>Thermaceae</taxon>
        <taxon>Calidithermus</taxon>
    </lineage>
</organism>
<keyword evidence="2" id="KW-1185">Reference proteome</keyword>
<dbReference type="AlphaFoldDB" id="A0A399E9U5"/>